<dbReference type="EMBL" id="JACHLC010000002">
    <property type="protein sequence ID" value="MBB6371111.1"/>
    <property type="molecule type" value="Genomic_DNA"/>
</dbReference>
<sequence length="444" mass="51003">MNEIPGLALGIVKNNQIIFEKYYGVEDLDSPKKVDKNSMFRIYSTTKLISNVAVFQLIENGKISLEDSISMYLENLPTEWQNVKIKNLLSHSSGIPDFIQYNDISTLGSNQKIIDRLAKEKMEFETGNEYRYNQTNYWLLAMIVEKITQQSFEDFILKNQFSDAQNQAILSSNSLEKIPNRVQKYNRYDDATKKYTRDLTDEGKRSVAANGLAITLPAFLKWSIHFSKNDFLKSETKRMMWKPFEYKNRTDFFGYGWEISRVNNIYSYGFSGGNVSAFKIFPDNDLTIIIMYNGNKSFPVQYQAINHIAGLIDPKLRDPYLFTEEAITSGNLIHSNAKKETYGYRIENGTIIFSYQLPGSLKTSEINSFSVAGSFNNWNPENQSYQMAAKKGNTFELALPESQFEKGKTYLFKFVMNKTGWLPTPNNVINTDGTPDNNLTLRID</sequence>
<dbReference type="PANTHER" id="PTHR46825">
    <property type="entry name" value="D-ALANYL-D-ALANINE-CARBOXYPEPTIDASE/ENDOPEPTIDASE AMPH"/>
    <property type="match status" value="1"/>
</dbReference>
<feature type="domain" description="Beta-lactamase-related" evidence="1">
    <location>
        <begin position="3"/>
        <end position="301"/>
    </location>
</feature>
<dbReference type="InterPro" id="IPR012338">
    <property type="entry name" value="Beta-lactam/transpept-like"/>
</dbReference>
<dbReference type="PANTHER" id="PTHR46825:SF9">
    <property type="entry name" value="BETA-LACTAMASE-RELATED DOMAIN-CONTAINING PROTEIN"/>
    <property type="match status" value="1"/>
</dbReference>
<dbReference type="InterPro" id="IPR014756">
    <property type="entry name" value="Ig_E-set"/>
</dbReference>
<organism evidence="2 3">
    <name type="scientific">Chryseobacterium shigense</name>
    <dbReference type="NCBI Taxonomy" id="297244"/>
    <lineage>
        <taxon>Bacteria</taxon>
        <taxon>Pseudomonadati</taxon>
        <taxon>Bacteroidota</taxon>
        <taxon>Flavobacteriia</taxon>
        <taxon>Flavobacteriales</taxon>
        <taxon>Weeksellaceae</taxon>
        <taxon>Chryseobacterium group</taxon>
        <taxon>Chryseobacterium</taxon>
    </lineage>
</organism>
<keyword evidence="3" id="KW-1185">Reference proteome</keyword>
<accession>A0A841N8T1</accession>
<proteinExistence type="predicted"/>
<dbReference type="Pfam" id="PF00144">
    <property type="entry name" value="Beta-lactamase"/>
    <property type="match status" value="1"/>
</dbReference>
<name>A0A841N8T1_9FLAO</name>
<dbReference type="AlphaFoldDB" id="A0A841N8T1"/>
<dbReference type="InterPro" id="IPR050491">
    <property type="entry name" value="AmpC-like"/>
</dbReference>
<protein>
    <submittedName>
        <fullName evidence="2">CubicO group peptidase (Beta-lactamase class C family)</fullName>
    </submittedName>
</protein>
<evidence type="ECO:0000313" key="2">
    <source>
        <dbReference type="EMBL" id="MBB6371111.1"/>
    </source>
</evidence>
<dbReference type="InterPro" id="IPR001466">
    <property type="entry name" value="Beta-lactam-related"/>
</dbReference>
<dbReference type="SUPFAM" id="SSF81296">
    <property type="entry name" value="E set domains"/>
    <property type="match status" value="1"/>
</dbReference>
<gene>
    <name evidence="2" type="ORF">HNP36_002187</name>
</gene>
<dbReference type="Gene3D" id="3.40.710.10">
    <property type="entry name" value="DD-peptidase/beta-lactamase superfamily"/>
    <property type="match status" value="1"/>
</dbReference>
<dbReference type="SUPFAM" id="SSF56601">
    <property type="entry name" value="beta-lactamase/transpeptidase-like"/>
    <property type="match status" value="1"/>
</dbReference>
<evidence type="ECO:0000259" key="1">
    <source>
        <dbReference type="Pfam" id="PF00144"/>
    </source>
</evidence>
<dbReference type="Gene3D" id="2.60.40.10">
    <property type="entry name" value="Immunoglobulins"/>
    <property type="match status" value="1"/>
</dbReference>
<dbReference type="InterPro" id="IPR013783">
    <property type="entry name" value="Ig-like_fold"/>
</dbReference>
<evidence type="ECO:0000313" key="3">
    <source>
        <dbReference type="Proteomes" id="UP000589738"/>
    </source>
</evidence>
<dbReference type="Proteomes" id="UP000589738">
    <property type="component" value="Unassembled WGS sequence"/>
</dbReference>
<reference evidence="2 3" key="1">
    <citation type="submission" date="2020-08" db="EMBL/GenBank/DDBJ databases">
        <title>Functional genomics of gut bacteria from endangered species of beetles.</title>
        <authorList>
            <person name="Carlos-Shanley C."/>
        </authorList>
    </citation>
    <scope>NUCLEOTIDE SEQUENCE [LARGE SCALE GENOMIC DNA]</scope>
    <source>
        <strain evidence="2 3">S00136</strain>
    </source>
</reference>
<comment type="caution">
    <text evidence="2">The sequence shown here is derived from an EMBL/GenBank/DDBJ whole genome shotgun (WGS) entry which is preliminary data.</text>
</comment>